<comment type="caution">
    <text evidence="2">The sequence shown here is derived from an EMBL/GenBank/DDBJ whole genome shotgun (WGS) entry which is preliminary data.</text>
</comment>
<accession>A0A835Z406</accession>
<protein>
    <submittedName>
        <fullName evidence="2">Phytochrome</fullName>
    </submittedName>
</protein>
<dbReference type="OrthoDB" id="2015534at2759"/>
<dbReference type="Proteomes" id="UP000664859">
    <property type="component" value="Unassembled WGS sequence"/>
</dbReference>
<evidence type="ECO:0000313" key="3">
    <source>
        <dbReference type="Proteomes" id="UP000664859"/>
    </source>
</evidence>
<sequence>MLYTFDDEWNGQVVHEFKMKEDDVSYMGLHFPASDIPKVARDLYFINKVRIIFDITKPEVPITGGKLDMKKCMLRGVAPMHVEYMTNMGIKGSISLAIDVEKLDGLLVFHSYQG</sequence>
<dbReference type="AlphaFoldDB" id="A0A835Z406"/>
<dbReference type="InterPro" id="IPR029016">
    <property type="entry name" value="GAF-like_dom_sf"/>
</dbReference>
<dbReference type="Gene3D" id="3.30.450.20">
    <property type="entry name" value="PAS domain"/>
    <property type="match status" value="1"/>
</dbReference>
<dbReference type="Gene3D" id="3.30.450.40">
    <property type="match status" value="1"/>
</dbReference>
<name>A0A835Z406_9STRA</name>
<dbReference type="PROSITE" id="PS50046">
    <property type="entry name" value="PHYTOCHROME_2"/>
    <property type="match status" value="1"/>
</dbReference>
<evidence type="ECO:0000259" key="1">
    <source>
        <dbReference type="PROSITE" id="PS50046"/>
    </source>
</evidence>
<keyword evidence="3" id="KW-1185">Reference proteome</keyword>
<feature type="domain" description="Phytochrome chromophore attachment site" evidence="1">
    <location>
        <begin position="1"/>
        <end position="114"/>
    </location>
</feature>
<reference evidence="2" key="1">
    <citation type="submission" date="2021-02" db="EMBL/GenBank/DDBJ databases">
        <title>First Annotated Genome of the Yellow-green Alga Tribonema minus.</title>
        <authorList>
            <person name="Mahan K.M."/>
        </authorList>
    </citation>
    <scope>NUCLEOTIDE SEQUENCE</scope>
    <source>
        <strain evidence="2">UTEX B ZZ1240</strain>
    </source>
</reference>
<proteinExistence type="predicted"/>
<dbReference type="InterPro" id="IPR016132">
    <property type="entry name" value="Phyto_chromo_attachment"/>
</dbReference>
<gene>
    <name evidence="2" type="ORF">JKP88DRAFT_153900</name>
</gene>
<dbReference type="EMBL" id="JAFCMP010000112">
    <property type="protein sequence ID" value="KAG5186406.1"/>
    <property type="molecule type" value="Genomic_DNA"/>
</dbReference>
<evidence type="ECO:0000313" key="2">
    <source>
        <dbReference type="EMBL" id="KAG5186406.1"/>
    </source>
</evidence>
<feature type="non-terminal residue" evidence="2">
    <location>
        <position position="114"/>
    </location>
</feature>
<organism evidence="2 3">
    <name type="scientific">Tribonema minus</name>
    <dbReference type="NCBI Taxonomy" id="303371"/>
    <lineage>
        <taxon>Eukaryota</taxon>
        <taxon>Sar</taxon>
        <taxon>Stramenopiles</taxon>
        <taxon>Ochrophyta</taxon>
        <taxon>PX clade</taxon>
        <taxon>Xanthophyceae</taxon>
        <taxon>Tribonematales</taxon>
        <taxon>Tribonemataceae</taxon>
        <taxon>Tribonema</taxon>
    </lineage>
</organism>
<dbReference type="SUPFAM" id="SSF55781">
    <property type="entry name" value="GAF domain-like"/>
    <property type="match status" value="1"/>
</dbReference>